<feature type="signal peptide" evidence="1">
    <location>
        <begin position="1"/>
        <end position="23"/>
    </location>
</feature>
<dbReference type="Proteomes" id="UP000289437">
    <property type="component" value="Unassembled WGS sequence"/>
</dbReference>
<dbReference type="EMBL" id="RDSM01000002">
    <property type="protein sequence ID" value="RXH56586.1"/>
    <property type="molecule type" value="Genomic_DNA"/>
</dbReference>
<organism evidence="2 3">
    <name type="scientific">Granulicella sibirica</name>
    <dbReference type="NCBI Taxonomy" id="2479048"/>
    <lineage>
        <taxon>Bacteria</taxon>
        <taxon>Pseudomonadati</taxon>
        <taxon>Acidobacteriota</taxon>
        <taxon>Terriglobia</taxon>
        <taxon>Terriglobales</taxon>
        <taxon>Acidobacteriaceae</taxon>
        <taxon>Granulicella</taxon>
    </lineage>
</organism>
<feature type="chain" id="PRO_5020692902" evidence="1">
    <location>
        <begin position="24"/>
        <end position="106"/>
    </location>
</feature>
<reference evidence="3" key="2">
    <citation type="submission" date="2019-02" db="EMBL/GenBank/DDBJ databases">
        <title>Granulicella sibirica sp. nov., a psychrotolerant acidobacterium isolated from an organic soil layer in forested tundra, West Siberia.</title>
        <authorList>
            <person name="Oshkin I.Y."/>
            <person name="Kulichevskaya I.S."/>
            <person name="Rijpstra W.I.C."/>
            <person name="Sinninghe Damste J.S."/>
            <person name="Rakitin A.L."/>
            <person name="Ravin N.V."/>
            <person name="Dedysh S.N."/>
        </authorList>
    </citation>
    <scope>NUCLEOTIDE SEQUENCE [LARGE SCALE GENOMIC DNA]</scope>
    <source>
        <strain evidence="3">AF10</strain>
    </source>
</reference>
<accession>A0A4Q0T4S8</accession>
<evidence type="ECO:0000256" key="1">
    <source>
        <dbReference type="SAM" id="SignalP"/>
    </source>
</evidence>
<proteinExistence type="predicted"/>
<name>A0A4Q0T4S8_9BACT</name>
<reference evidence="2 3" key="1">
    <citation type="submission" date="2018-11" db="EMBL/GenBank/DDBJ databases">
        <authorList>
            <person name="Mardanov A.V."/>
            <person name="Ravin N.V."/>
            <person name="Dedysh S.N."/>
        </authorList>
    </citation>
    <scope>NUCLEOTIDE SEQUENCE [LARGE SCALE GENOMIC DNA]</scope>
    <source>
        <strain evidence="2 3">AF10</strain>
    </source>
</reference>
<evidence type="ECO:0000313" key="2">
    <source>
        <dbReference type="EMBL" id="RXH56586.1"/>
    </source>
</evidence>
<protein>
    <submittedName>
        <fullName evidence="2">Uncharacterized protein</fullName>
    </submittedName>
</protein>
<gene>
    <name evidence="2" type="ORF">GRAN_3443</name>
</gene>
<keyword evidence="1" id="KW-0732">Signal</keyword>
<comment type="caution">
    <text evidence="2">The sequence shown here is derived from an EMBL/GenBank/DDBJ whole genome shotgun (WGS) entry which is preliminary data.</text>
</comment>
<keyword evidence="3" id="KW-1185">Reference proteome</keyword>
<sequence length="106" mass="11305">MIRHAWLVGLMMAGLAAAGLGQAAAPAGVQAPAAGLATRAVGEKPPMSEKQKKLLEDTEKLVKMAAELKVSVEKSNKNELSLDVVRKAEAVELLAKSVKERMRTDR</sequence>
<dbReference type="AlphaFoldDB" id="A0A4Q0T4S8"/>
<evidence type="ECO:0000313" key="3">
    <source>
        <dbReference type="Proteomes" id="UP000289437"/>
    </source>
</evidence>
<dbReference type="RefSeq" id="WP_128914022.1">
    <property type="nucleotide sequence ID" value="NZ_RDSM01000002.1"/>
</dbReference>
<dbReference type="OrthoDB" id="9979548at2"/>